<name>A0AAW0JKR3_QUESU</name>
<comment type="caution">
    <text evidence="1">The sequence shown here is derived from an EMBL/GenBank/DDBJ whole genome shotgun (WGS) entry which is preliminary data.</text>
</comment>
<dbReference type="EMBL" id="PKMF04000524">
    <property type="protein sequence ID" value="KAK7827308.1"/>
    <property type="molecule type" value="Genomic_DNA"/>
</dbReference>
<protein>
    <submittedName>
        <fullName evidence="1">F-box/kelch-repeat protein</fullName>
    </submittedName>
</protein>
<dbReference type="Gramene" id="rna-CFP56_32716">
    <property type="protein sequence ID" value="cds-POE95647.1"/>
    <property type="gene ID" value="gene-CFP56_32716"/>
</dbReference>
<keyword evidence="2" id="KW-1185">Reference proteome</keyword>
<gene>
    <name evidence="1" type="ORF">CFP56_031224</name>
</gene>
<accession>A0AAW0JKR3</accession>
<reference evidence="1 2" key="1">
    <citation type="journal article" date="2018" name="Sci. Data">
        <title>The draft genome sequence of cork oak.</title>
        <authorList>
            <person name="Ramos A.M."/>
            <person name="Usie A."/>
            <person name="Barbosa P."/>
            <person name="Barros P.M."/>
            <person name="Capote T."/>
            <person name="Chaves I."/>
            <person name="Simoes F."/>
            <person name="Abreu I."/>
            <person name="Carrasquinho I."/>
            <person name="Faro C."/>
            <person name="Guimaraes J.B."/>
            <person name="Mendonca D."/>
            <person name="Nobrega F."/>
            <person name="Rodrigues L."/>
            <person name="Saibo N.J.M."/>
            <person name="Varela M.C."/>
            <person name="Egas C."/>
            <person name="Matos J."/>
            <person name="Miguel C.M."/>
            <person name="Oliveira M.M."/>
            <person name="Ricardo C.P."/>
            <person name="Goncalves S."/>
        </authorList>
    </citation>
    <scope>NUCLEOTIDE SEQUENCE [LARGE SCALE GENOMIC DNA]</scope>
    <source>
        <strain evidence="2">cv. HL8</strain>
    </source>
</reference>
<organism evidence="1 2">
    <name type="scientific">Quercus suber</name>
    <name type="common">Cork oak</name>
    <dbReference type="NCBI Taxonomy" id="58331"/>
    <lineage>
        <taxon>Eukaryota</taxon>
        <taxon>Viridiplantae</taxon>
        <taxon>Streptophyta</taxon>
        <taxon>Embryophyta</taxon>
        <taxon>Tracheophyta</taxon>
        <taxon>Spermatophyta</taxon>
        <taxon>Magnoliopsida</taxon>
        <taxon>eudicotyledons</taxon>
        <taxon>Gunneridae</taxon>
        <taxon>Pentapetalae</taxon>
        <taxon>rosids</taxon>
        <taxon>fabids</taxon>
        <taxon>Fagales</taxon>
        <taxon>Fagaceae</taxon>
        <taxon>Quercus</taxon>
    </lineage>
</organism>
<dbReference type="Proteomes" id="UP000237347">
    <property type="component" value="Unassembled WGS sequence"/>
</dbReference>
<sequence length="118" mass="13164">MHIIALVHALALYHKILYFGLKPQPNTFVFNPATHEFARIPDASTPYGFDHAILAYGFGYAPSIDDYKLVKAVSAPLVVVFSLKTSAWKLVEGFHYKKPTEVWEGPLPCGTHLNDALH</sequence>
<evidence type="ECO:0000313" key="1">
    <source>
        <dbReference type="EMBL" id="KAK7827308.1"/>
    </source>
</evidence>
<dbReference type="AlphaFoldDB" id="A0AAW0JKR3"/>
<proteinExistence type="predicted"/>
<evidence type="ECO:0000313" key="2">
    <source>
        <dbReference type="Proteomes" id="UP000237347"/>
    </source>
</evidence>